<feature type="transmembrane region" description="Helical" evidence="3">
    <location>
        <begin position="82"/>
        <end position="103"/>
    </location>
</feature>
<feature type="transmembrane region" description="Helical" evidence="3">
    <location>
        <begin position="115"/>
        <end position="138"/>
    </location>
</feature>
<keyword evidence="5" id="KW-1185">Reference proteome</keyword>
<evidence type="ECO:0000256" key="1">
    <source>
        <dbReference type="ARBA" id="ARBA00023172"/>
    </source>
</evidence>
<comment type="caution">
    <text evidence="4">The sequence shown here is derived from an EMBL/GenBank/DDBJ whole genome shotgun (WGS) entry which is preliminary data.</text>
</comment>
<feature type="transmembrane region" description="Helical" evidence="3">
    <location>
        <begin position="167"/>
        <end position="194"/>
    </location>
</feature>
<dbReference type="EMBL" id="VVIM01000006">
    <property type="protein sequence ID" value="KAB0797287.1"/>
    <property type="molecule type" value="Genomic_DNA"/>
</dbReference>
<dbReference type="Proteomes" id="UP000327044">
    <property type="component" value="Unassembled WGS sequence"/>
</dbReference>
<dbReference type="SUPFAM" id="SSF56349">
    <property type="entry name" value="DNA breaking-rejoining enzymes"/>
    <property type="match status" value="1"/>
</dbReference>
<feature type="transmembrane region" description="Helical" evidence="3">
    <location>
        <begin position="50"/>
        <end position="70"/>
    </location>
</feature>
<feature type="region of interest" description="Disordered" evidence="2">
    <location>
        <begin position="1"/>
        <end position="23"/>
    </location>
</feature>
<dbReference type="AlphaFoldDB" id="A0A5N4AIY5"/>
<evidence type="ECO:0000256" key="2">
    <source>
        <dbReference type="SAM" id="MobiDB-lite"/>
    </source>
</evidence>
<dbReference type="InParanoid" id="A0A5N4AIY5"/>
<gene>
    <name evidence="4" type="ORF">PPYR_08281</name>
</gene>
<dbReference type="InterPro" id="IPR040350">
    <property type="entry name" value="TMEM272"/>
</dbReference>
<keyword evidence="3" id="KW-0812">Transmembrane</keyword>
<dbReference type="Gene3D" id="1.10.443.10">
    <property type="entry name" value="Intergrase catalytic core"/>
    <property type="match status" value="1"/>
</dbReference>
<sequence>MKSVSETMQSSNQSVPAFSPPPLNNASKLQQESEIRTNVDEFRLKVQKPAIGTTVIVYLILNIVMFIVGVSTTKDCPIKPIIPVYLAVAGALGIITKLLPVVNYKFFENVLIEKLVYALLIIEFVWMITGSVWIYSIYEPPYQETSNQLYCNKTAYLLAFWLLTLNYIFFLLFIIMSCCAVCCICASVMVLLIIGYSGASRREELLNIHMTDIAHTDNNILIRITKTKNNIQRQFAISNPHCAVNKKA</sequence>
<evidence type="ECO:0000313" key="5">
    <source>
        <dbReference type="Proteomes" id="UP000327044"/>
    </source>
</evidence>
<organism evidence="4 5">
    <name type="scientific">Photinus pyralis</name>
    <name type="common">Common eastern firefly</name>
    <name type="synonym">Lampyris pyralis</name>
    <dbReference type="NCBI Taxonomy" id="7054"/>
    <lineage>
        <taxon>Eukaryota</taxon>
        <taxon>Metazoa</taxon>
        <taxon>Ecdysozoa</taxon>
        <taxon>Arthropoda</taxon>
        <taxon>Hexapoda</taxon>
        <taxon>Insecta</taxon>
        <taxon>Pterygota</taxon>
        <taxon>Neoptera</taxon>
        <taxon>Endopterygota</taxon>
        <taxon>Coleoptera</taxon>
        <taxon>Polyphaga</taxon>
        <taxon>Elateriformia</taxon>
        <taxon>Elateroidea</taxon>
        <taxon>Lampyridae</taxon>
        <taxon>Lampyrinae</taxon>
        <taxon>Photinus</taxon>
    </lineage>
</organism>
<dbReference type="GO" id="GO:0003677">
    <property type="term" value="F:DNA binding"/>
    <property type="evidence" value="ECO:0007669"/>
    <property type="project" value="InterPro"/>
</dbReference>
<reference evidence="4 5" key="1">
    <citation type="journal article" date="2018" name="Elife">
        <title>Firefly genomes illuminate parallel origins of bioluminescence in beetles.</title>
        <authorList>
            <person name="Fallon T.R."/>
            <person name="Lower S.E."/>
            <person name="Chang C.H."/>
            <person name="Bessho-Uehara M."/>
            <person name="Martin G.J."/>
            <person name="Bewick A.J."/>
            <person name="Behringer M."/>
            <person name="Debat H.J."/>
            <person name="Wong I."/>
            <person name="Day J.C."/>
            <person name="Suvorov A."/>
            <person name="Silva C.J."/>
            <person name="Stanger-Hall K.F."/>
            <person name="Hall D.W."/>
            <person name="Schmitz R.J."/>
            <person name="Nelson D.R."/>
            <person name="Lewis S.M."/>
            <person name="Shigenobu S."/>
            <person name="Bybee S.M."/>
            <person name="Larracuente A.M."/>
            <person name="Oba Y."/>
            <person name="Weng J.K."/>
        </authorList>
    </citation>
    <scope>NUCLEOTIDE SEQUENCE [LARGE SCALE GENOMIC DNA]</scope>
    <source>
        <strain evidence="4">1611_PpyrPB1</strain>
        <tissue evidence="4">Whole body</tissue>
    </source>
</reference>
<protein>
    <submittedName>
        <fullName evidence="4">Uncharacterized protein</fullName>
    </submittedName>
</protein>
<keyword evidence="3" id="KW-1133">Transmembrane helix</keyword>
<dbReference type="GO" id="GO:0006310">
    <property type="term" value="P:DNA recombination"/>
    <property type="evidence" value="ECO:0007669"/>
    <property type="project" value="UniProtKB-KW"/>
</dbReference>
<accession>A0A5N4AIY5</accession>
<evidence type="ECO:0000313" key="4">
    <source>
        <dbReference type="EMBL" id="KAB0797287.1"/>
    </source>
</evidence>
<feature type="compositionally biased region" description="Polar residues" evidence="2">
    <location>
        <begin position="1"/>
        <end position="16"/>
    </location>
</feature>
<proteinExistence type="predicted"/>
<name>A0A5N4AIY5_PHOPY</name>
<keyword evidence="1" id="KW-0233">DNA recombination</keyword>
<dbReference type="PANTHER" id="PTHR33444">
    <property type="entry name" value="SI:DKEY-19B23.12-RELATED"/>
    <property type="match status" value="1"/>
</dbReference>
<dbReference type="PANTHER" id="PTHR33444:SF2">
    <property type="entry name" value="MARVEL DOMAIN-CONTAINING PROTEIN"/>
    <property type="match status" value="1"/>
</dbReference>
<evidence type="ECO:0000256" key="3">
    <source>
        <dbReference type="SAM" id="Phobius"/>
    </source>
</evidence>
<dbReference type="InterPro" id="IPR013762">
    <property type="entry name" value="Integrase-like_cat_sf"/>
</dbReference>
<dbReference type="InterPro" id="IPR011010">
    <property type="entry name" value="DNA_brk_join_enz"/>
</dbReference>
<dbReference type="GO" id="GO:0015074">
    <property type="term" value="P:DNA integration"/>
    <property type="evidence" value="ECO:0007669"/>
    <property type="project" value="InterPro"/>
</dbReference>
<keyword evidence="3" id="KW-0472">Membrane</keyword>